<comment type="caution">
    <text evidence="3">The sequence shown here is derived from an EMBL/GenBank/DDBJ whole genome shotgun (WGS) entry which is preliminary data.</text>
</comment>
<evidence type="ECO:0000259" key="2">
    <source>
        <dbReference type="Pfam" id="PF03372"/>
    </source>
</evidence>
<feature type="transmembrane region" description="Helical" evidence="1">
    <location>
        <begin position="50"/>
        <end position="68"/>
    </location>
</feature>
<dbReference type="GO" id="GO:0004519">
    <property type="term" value="F:endonuclease activity"/>
    <property type="evidence" value="ECO:0007669"/>
    <property type="project" value="UniProtKB-KW"/>
</dbReference>
<keyword evidence="1" id="KW-1133">Transmembrane helix</keyword>
<feature type="transmembrane region" description="Helical" evidence="1">
    <location>
        <begin position="75"/>
        <end position="94"/>
    </location>
</feature>
<dbReference type="GO" id="GO:0004527">
    <property type="term" value="F:exonuclease activity"/>
    <property type="evidence" value="ECO:0007669"/>
    <property type="project" value="UniProtKB-KW"/>
</dbReference>
<protein>
    <submittedName>
        <fullName evidence="3">Endonuclease/exonuclease/phosphatase (EEP) superfamily protein YafD</fullName>
    </submittedName>
</protein>
<dbReference type="OrthoDB" id="2340043at2"/>
<sequence>MRAPRQASAPLGALVLAAAIVLGALVLSLAPLVGWERQQVIAPALPARSALTAAASVALVLALVALAVRRTRAAALPLVVALALAVGLHAPVLVSHGLSTDPVAAPGPGQLRVLSWNTNGALVTPDVIARLAADQDADVVVLPQRALKDPKDRYRTAFADAGHPMERASTPGYRIQTAVWLTPDLAPLYRYRSGPDPWKSVALLPADPDAQVDGAPLPTIVALHAPWPVGPTLSGWKRDIAWVTELCSTEVPVVVAGDFNASIDVFGGPSLGRCVDAAHQRDGAAVGSWPTWAPPVLSMPIDHVLSTPEAGRVVSFSVLRSEDDSGTRHRPVMAVVQRGR</sequence>
<accession>A0A316AC19</accession>
<evidence type="ECO:0000256" key="1">
    <source>
        <dbReference type="SAM" id="Phobius"/>
    </source>
</evidence>
<proteinExistence type="predicted"/>
<keyword evidence="4" id="KW-1185">Reference proteome</keyword>
<keyword evidence="3" id="KW-0255">Endonuclease</keyword>
<dbReference type="SUPFAM" id="SSF56219">
    <property type="entry name" value="DNase I-like"/>
    <property type="match status" value="1"/>
</dbReference>
<gene>
    <name evidence="3" type="ORF">BXY45_10453</name>
</gene>
<dbReference type="Proteomes" id="UP000245469">
    <property type="component" value="Unassembled WGS sequence"/>
</dbReference>
<reference evidence="3 4" key="1">
    <citation type="submission" date="2018-03" db="EMBL/GenBank/DDBJ databases">
        <title>Genomic Encyclopedia of Archaeal and Bacterial Type Strains, Phase II (KMG-II): from individual species to whole genera.</title>
        <authorList>
            <person name="Goeker M."/>
        </authorList>
    </citation>
    <scope>NUCLEOTIDE SEQUENCE [LARGE SCALE GENOMIC DNA]</scope>
    <source>
        <strain evidence="3 4">DSM 44889</strain>
    </source>
</reference>
<keyword evidence="3" id="KW-0540">Nuclease</keyword>
<dbReference type="InterPro" id="IPR005135">
    <property type="entry name" value="Endo/exonuclease/phosphatase"/>
</dbReference>
<dbReference type="RefSeq" id="WP_146211081.1">
    <property type="nucleotide sequence ID" value="NZ_QGDQ01000004.1"/>
</dbReference>
<dbReference type="Gene3D" id="3.60.10.10">
    <property type="entry name" value="Endonuclease/exonuclease/phosphatase"/>
    <property type="match status" value="1"/>
</dbReference>
<dbReference type="AlphaFoldDB" id="A0A316AC19"/>
<keyword evidence="1" id="KW-0812">Transmembrane</keyword>
<dbReference type="InterPro" id="IPR036691">
    <property type="entry name" value="Endo/exonu/phosph_ase_sf"/>
</dbReference>
<feature type="domain" description="Endonuclease/exonuclease/phosphatase" evidence="2">
    <location>
        <begin position="114"/>
        <end position="323"/>
    </location>
</feature>
<organism evidence="3 4">
    <name type="scientific">Quadrisphaera granulorum</name>
    <dbReference type="NCBI Taxonomy" id="317664"/>
    <lineage>
        <taxon>Bacteria</taxon>
        <taxon>Bacillati</taxon>
        <taxon>Actinomycetota</taxon>
        <taxon>Actinomycetes</taxon>
        <taxon>Kineosporiales</taxon>
        <taxon>Kineosporiaceae</taxon>
        <taxon>Quadrisphaera</taxon>
    </lineage>
</organism>
<evidence type="ECO:0000313" key="4">
    <source>
        <dbReference type="Proteomes" id="UP000245469"/>
    </source>
</evidence>
<keyword evidence="3" id="KW-0378">Hydrolase</keyword>
<keyword evidence="3" id="KW-0269">Exonuclease</keyword>
<keyword evidence="1" id="KW-0472">Membrane</keyword>
<name>A0A316AC19_9ACTN</name>
<dbReference type="Pfam" id="PF03372">
    <property type="entry name" value="Exo_endo_phos"/>
    <property type="match status" value="1"/>
</dbReference>
<dbReference type="EMBL" id="QGDQ01000004">
    <property type="protein sequence ID" value="PWJ55132.1"/>
    <property type="molecule type" value="Genomic_DNA"/>
</dbReference>
<evidence type="ECO:0000313" key="3">
    <source>
        <dbReference type="EMBL" id="PWJ55132.1"/>
    </source>
</evidence>